<feature type="chain" id="PRO_5038338576" evidence="1">
    <location>
        <begin position="25"/>
        <end position="313"/>
    </location>
</feature>
<evidence type="ECO:0000313" key="3">
    <source>
        <dbReference type="EMBL" id="MBR7835065.1"/>
    </source>
</evidence>
<dbReference type="SUPFAM" id="SSF52266">
    <property type="entry name" value="SGNH hydrolase"/>
    <property type="match status" value="1"/>
</dbReference>
<dbReference type="Gene3D" id="3.40.50.1110">
    <property type="entry name" value="SGNH hydrolase"/>
    <property type="match status" value="1"/>
</dbReference>
<feature type="domain" description="SGNH hydrolase-type esterase" evidence="2">
    <location>
        <begin position="53"/>
        <end position="297"/>
    </location>
</feature>
<gene>
    <name evidence="3" type="ORF">KDL01_17450</name>
</gene>
<dbReference type="InterPro" id="IPR013830">
    <property type="entry name" value="SGNH_hydro"/>
</dbReference>
<reference evidence="3" key="1">
    <citation type="submission" date="2021-04" db="EMBL/GenBank/DDBJ databases">
        <title>Genome based classification of Actinospica acidithermotolerans sp. nov., an actinobacterium isolated from an Indonesian hot spring.</title>
        <authorList>
            <person name="Kusuma A.B."/>
            <person name="Putra K.E."/>
            <person name="Nafisah S."/>
            <person name="Loh J."/>
            <person name="Nouioui I."/>
            <person name="Goodfellow M."/>
        </authorList>
    </citation>
    <scope>NUCLEOTIDE SEQUENCE</scope>
    <source>
        <strain evidence="3">CSCA 57</strain>
    </source>
</reference>
<dbReference type="Pfam" id="PF13472">
    <property type="entry name" value="Lipase_GDSL_2"/>
    <property type="match status" value="1"/>
</dbReference>
<evidence type="ECO:0000256" key="1">
    <source>
        <dbReference type="SAM" id="SignalP"/>
    </source>
</evidence>
<dbReference type="Proteomes" id="UP000675781">
    <property type="component" value="Unassembled WGS sequence"/>
</dbReference>
<organism evidence="3 4">
    <name type="scientific">Actinospica durhamensis</name>
    <dbReference type="NCBI Taxonomy" id="1508375"/>
    <lineage>
        <taxon>Bacteria</taxon>
        <taxon>Bacillati</taxon>
        <taxon>Actinomycetota</taxon>
        <taxon>Actinomycetes</taxon>
        <taxon>Catenulisporales</taxon>
        <taxon>Actinospicaceae</taxon>
        <taxon>Actinospica</taxon>
    </lineage>
</organism>
<dbReference type="GO" id="GO:0016787">
    <property type="term" value="F:hydrolase activity"/>
    <property type="evidence" value="ECO:0007669"/>
    <property type="project" value="UniProtKB-KW"/>
</dbReference>
<keyword evidence="3" id="KW-0378">Hydrolase</keyword>
<keyword evidence="1" id="KW-0732">Signal</keyword>
<dbReference type="InterPro" id="IPR036514">
    <property type="entry name" value="SGNH_hydro_sf"/>
</dbReference>
<accession>A0A941IN68</accession>
<dbReference type="AlphaFoldDB" id="A0A941IN68"/>
<proteinExistence type="predicted"/>
<keyword evidence="4" id="KW-1185">Reference proteome</keyword>
<feature type="signal peptide" evidence="1">
    <location>
        <begin position="1"/>
        <end position="24"/>
    </location>
</feature>
<evidence type="ECO:0000259" key="2">
    <source>
        <dbReference type="Pfam" id="PF13472"/>
    </source>
</evidence>
<name>A0A941IN68_9ACTN</name>
<sequence length="313" mass="32093">MRSMVIACALAAIGTAAGAGAAQASTAAPGHGTAAASAHRGQPVEPKYDYYLALGDSLAWGYQPNSTGAGIKSGHGYADDLAAFLRSHDDRQLRYVNLSCPGENTGTMINGDCPDLAGSGQTYTTQLAAAVAFLKAHPHARILVTLDIGANNVDGCLSASGISESCVEEGLTAAAGDVPTILAQLKAAAGKHVTILGMNYYDPFLAEWLTGAAGQALAQESVGLSTTFNGILDSAYAAYGVEVADVASAFKTSDFTDTTSLDGLTVPVNVADICTWTWMCAPAPVGPNIHATNTGYAVIADTFESLLRAQRRG</sequence>
<evidence type="ECO:0000313" key="4">
    <source>
        <dbReference type="Proteomes" id="UP000675781"/>
    </source>
</evidence>
<protein>
    <submittedName>
        <fullName evidence="3">SGNH/GDSL hydrolase family protein</fullName>
    </submittedName>
</protein>
<comment type="caution">
    <text evidence="3">The sequence shown here is derived from an EMBL/GenBank/DDBJ whole genome shotgun (WGS) entry which is preliminary data.</text>
</comment>
<dbReference type="EMBL" id="JAGSOG010000081">
    <property type="protein sequence ID" value="MBR7835065.1"/>
    <property type="molecule type" value="Genomic_DNA"/>
</dbReference>